<gene>
    <name evidence="1" type="ORF">BJ981_004477</name>
</gene>
<proteinExistence type="predicted"/>
<dbReference type="Proteomes" id="UP000588112">
    <property type="component" value="Unassembled WGS sequence"/>
</dbReference>
<accession>A0A7W9DRS4</accession>
<dbReference type="RefSeq" id="WP_184613440.1">
    <property type="nucleotide sequence ID" value="NZ_BOOS01000002.1"/>
</dbReference>
<organism evidence="1 2">
    <name type="scientific">Sphaerisporangium krabiense</name>
    <dbReference type="NCBI Taxonomy" id="763782"/>
    <lineage>
        <taxon>Bacteria</taxon>
        <taxon>Bacillati</taxon>
        <taxon>Actinomycetota</taxon>
        <taxon>Actinomycetes</taxon>
        <taxon>Streptosporangiales</taxon>
        <taxon>Streptosporangiaceae</taxon>
        <taxon>Sphaerisporangium</taxon>
    </lineage>
</organism>
<evidence type="ECO:0000313" key="1">
    <source>
        <dbReference type="EMBL" id="MBB5628778.1"/>
    </source>
</evidence>
<dbReference type="EMBL" id="JACHBR010000001">
    <property type="protein sequence ID" value="MBB5628778.1"/>
    <property type="molecule type" value="Genomic_DNA"/>
</dbReference>
<reference evidence="1 2" key="1">
    <citation type="submission" date="2020-08" db="EMBL/GenBank/DDBJ databases">
        <title>Sequencing the genomes of 1000 actinobacteria strains.</title>
        <authorList>
            <person name="Klenk H.-P."/>
        </authorList>
    </citation>
    <scope>NUCLEOTIDE SEQUENCE [LARGE SCALE GENOMIC DNA]</scope>
    <source>
        <strain evidence="1 2">DSM 45790</strain>
    </source>
</reference>
<sequence>MPRARLAELVLALLRQLIGDAGIARFGAGRLETTDVESVLGTAIPSAAAVAGVVPQAMDQFFAQYGHTWQGKAYAPLRGPDHAKEWGLRTEDINSSRQYSADAENNDVAKLISNLLKLHRALQRKQ</sequence>
<evidence type="ECO:0000313" key="2">
    <source>
        <dbReference type="Proteomes" id="UP000588112"/>
    </source>
</evidence>
<keyword evidence="2" id="KW-1185">Reference proteome</keyword>
<protein>
    <submittedName>
        <fullName evidence="1">Uncharacterized protein</fullName>
    </submittedName>
</protein>
<dbReference type="AlphaFoldDB" id="A0A7W9DRS4"/>
<comment type="caution">
    <text evidence="1">The sequence shown here is derived from an EMBL/GenBank/DDBJ whole genome shotgun (WGS) entry which is preliminary data.</text>
</comment>
<name>A0A7W9DRS4_9ACTN</name>